<name>A0A4Q8BDI7_9ACTN</name>
<dbReference type="AlphaFoldDB" id="A0A4Q8BDI7"/>
<organism evidence="1 2">
    <name type="scientific">Micromonospora kangleipakensis</name>
    <dbReference type="NCBI Taxonomy" id="1077942"/>
    <lineage>
        <taxon>Bacteria</taxon>
        <taxon>Bacillati</taxon>
        <taxon>Actinomycetota</taxon>
        <taxon>Actinomycetes</taxon>
        <taxon>Micromonosporales</taxon>
        <taxon>Micromonosporaceae</taxon>
        <taxon>Micromonospora</taxon>
    </lineage>
</organism>
<dbReference type="InterPro" id="IPR037883">
    <property type="entry name" value="Knr4/Smi1-like_sf"/>
</dbReference>
<dbReference type="Proteomes" id="UP000294114">
    <property type="component" value="Unassembled WGS sequence"/>
</dbReference>
<keyword evidence="2" id="KW-1185">Reference proteome</keyword>
<accession>A0A4Q8BDI7</accession>
<dbReference type="RefSeq" id="WP_130336294.1">
    <property type="nucleotide sequence ID" value="NZ_SHLD01000001.1"/>
</dbReference>
<evidence type="ECO:0000313" key="2">
    <source>
        <dbReference type="Proteomes" id="UP000294114"/>
    </source>
</evidence>
<protein>
    <recommendedName>
        <fullName evidence="3">SUKH superfamily protein</fullName>
    </recommendedName>
</protein>
<dbReference type="SUPFAM" id="SSF160631">
    <property type="entry name" value="SMI1/KNR4-like"/>
    <property type="match status" value="1"/>
</dbReference>
<comment type="caution">
    <text evidence="1">The sequence shown here is derived from an EMBL/GenBank/DDBJ whole genome shotgun (WGS) entry which is preliminary data.</text>
</comment>
<evidence type="ECO:0000313" key="1">
    <source>
        <dbReference type="EMBL" id="RZU75950.1"/>
    </source>
</evidence>
<reference evidence="1 2" key="1">
    <citation type="submission" date="2019-02" db="EMBL/GenBank/DDBJ databases">
        <title>Sequencing the genomes of 1000 actinobacteria strains.</title>
        <authorList>
            <person name="Klenk H.-P."/>
        </authorList>
    </citation>
    <scope>NUCLEOTIDE SEQUENCE [LARGE SCALE GENOMIC DNA]</scope>
    <source>
        <strain evidence="1 2">DSM 45612</strain>
    </source>
</reference>
<dbReference type="OrthoDB" id="5572373at2"/>
<dbReference type="Gene3D" id="3.40.1580.10">
    <property type="entry name" value="SMI1/KNR4-like"/>
    <property type="match status" value="1"/>
</dbReference>
<sequence>MTSAFDKLVELVRPPAEPAGDVDWTGVETSIGVRLPTDYKLLVETYGHGQFDRFLTVYQPVTPFLTIELSFQARRKAEILAQLRAGGREHIPFGEGTLLPVAGTDNGDTVYWVLHSPDDPASWTITANEARDTRWPEFTGGITDFLYAVLSRQVRFPIFPKDFPSSRTPRFRPMGAPDPRRVAIPRAQGLYRDL</sequence>
<evidence type="ECO:0008006" key="3">
    <source>
        <dbReference type="Google" id="ProtNLM"/>
    </source>
</evidence>
<dbReference type="EMBL" id="SHLD01000001">
    <property type="protein sequence ID" value="RZU75950.1"/>
    <property type="molecule type" value="Genomic_DNA"/>
</dbReference>
<proteinExistence type="predicted"/>
<gene>
    <name evidence="1" type="ORF">EV384_4530</name>
</gene>